<keyword evidence="3" id="KW-1185">Reference proteome</keyword>
<dbReference type="PANTHER" id="PTHR40943">
    <property type="entry name" value="CYTOPLASMIC PROTEIN-RELATED"/>
    <property type="match status" value="1"/>
</dbReference>
<organism evidence="2 3">
    <name type="scientific">Shewanella sediminis (strain HAW-EB3)</name>
    <dbReference type="NCBI Taxonomy" id="425104"/>
    <lineage>
        <taxon>Bacteria</taxon>
        <taxon>Pseudomonadati</taxon>
        <taxon>Pseudomonadota</taxon>
        <taxon>Gammaproteobacteria</taxon>
        <taxon>Alteromonadales</taxon>
        <taxon>Shewanellaceae</taxon>
        <taxon>Shewanella</taxon>
    </lineage>
</organism>
<evidence type="ECO:0000313" key="3">
    <source>
        <dbReference type="Proteomes" id="UP000002015"/>
    </source>
</evidence>
<dbReference type="eggNOG" id="COG3450">
    <property type="taxonomic scope" value="Bacteria"/>
</dbReference>
<dbReference type="Proteomes" id="UP000002015">
    <property type="component" value="Chromosome"/>
</dbReference>
<dbReference type="AlphaFoldDB" id="A8FS30"/>
<dbReference type="OrthoDB" id="9799053at2"/>
<dbReference type="InterPro" id="IPR014710">
    <property type="entry name" value="RmlC-like_jellyroll"/>
</dbReference>
<evidence type="ECO:0000313" key="2">
    <source>
        <dbReference type="EMBL" id="ABV35653.1"/>
    </source>
</evidence>
<gene>
    <name evidence="2" type="ordered locus">Ssed_1042</name>
</gene>
<dbReference type="SUPFAM" id="SSF51182">
    <property type="entry name" value="RmlC-like cupins"/>
    <property type="match status" value="1"/>
</dbReference>
<name>A8FS30_SHESH</name>
<dbReference type="HOGENOM" id="CLU_147448_1_1_6"/>
<dbReference type="InterPro" id="IPR008579">
    <property type="entry name" value="UGlyAH_Cupin_dom"/>
</dbReference>
<accession>A8FS30</accession>
<proteinExistence type="predicted"/>
<dbReference type="PANTHER" id="PTHR40943:SF2">
    <property type="entry name" value="(S)-UREIDOGLYCINE AMINOHYDROLASE CUPIN DOMAIN-CONTAINING PROTEIN"/>
    <property type="match status" value="1"/>
</dbReference>
<evidence type="ECO:0000259" key="1">
    <source>
        <dbReference type="Pfam" id="PF05899"/>
    </source>
</evidence>
<dbReference type="STRING" id="425104.Ssed_1042"/>
<protein>
    <recommendedName>
        <fullName evidence="1">(S)-ureidoglycine aminohydrolase cupin domain-containing protein</fullName>
    </recommendedName>
</protein>
<dbReference type="Pfam" id="PF05899">
    <property type="entry name" value="Cupin_3"/>
    <property type="match status" value="1"/>
</dbReference>
<feature type="domain" description="(S)-ureidoglycine aminohydrolase cupin" evidence="1">
    <location>
        <begin position="41"/>
        <end position="113"/>
    </location>
</feature>
<dbReference type="KEGG" id="sse:Ssed_1042"/>
<dbReference type="InterPro" id="IPR011051">
    <property type="entry name" value="RmlC_Cupin_sf"/>
</dbReference>
<dbReference type="RefSeq" id="WP_012141389.1">
    <property type="nucleotide sequence ID" value="NC_009831.1"/>
</dbReference>
<dbReference type="EMBL" id="CP000821">
    <property type="protein sequence ID" value="ABV35653.1"/>
    <property type="molecule type" value="Genomic_DNA"/>
</dbReference>
<dbReference type="Gene3D" id="2.60.120.10">
    <property type="entry name" value="Jelly Rolls"/>
    <property type="match status" value="1"/>
</dbReference>
<reference evidence="2 3" key="1">
    <citation type="submission" date="2007-08" db="EMBL/GenBank/DDBJ databases">
        <title>Complete sequence of Shewanella sediminis HAW-EB3.</title>
        <authorList>
            <consortium name="US DOE Joint Genome Institute"/>
            <person name="Copeland A."/>
            <person name="Lucas S."/>
            <person name="Lapidus A."/>
            <person name="Barry K."/>
            <person name="Glavina del Rio T."/>
            <person name="Dalin E."/>
            <person name="Tice H."/>
            <person name="Pitluck S."/>
            <person name="Chertkov O."/>
            <person name="Brettin T."/>
            <person name="Bruce D."/>
            <person name="Detter J.C."/>
            <person name="Han C."/>
            <person name="Schmutz J."/>
            <person name="Larimer F."/>
            <person name="Land M."/>
            <person name="Hauser L."/>
            <person name="Kyrpides N."/>
            <person name="Kim E."/>
            <person name="Zhao J.-S."/>
            <person name="Richardson P."/>
        </authorList>
    </citation>
    <scope>NUCLEOTIDE SEQUENCE [LARGE SCALE GENOMIC DNA]</scope>
    <source>
        <strain evidence="2 3">HAW-EB3</strain>
    </source>
</reference>
<dbReference type="CDD" id="cd02227">
    <property type="entry name" value="cupin_TM1112-like"/>
    <property type="match status" value="1"/>
</dbReference>
<sequence length="127" mass="14289">MNIDSIINFSTSLPDVENFRPEQEKILSGEPLQRVENHYSSPCKQFDAGVWTGAKGAWKVGYTEHEYCEILAGSSIITDSQGQSIQVNRGDKFVIPAGFRGTWEVLDTCKKIYVVFQQNNQNITQPC</sequence>